<dbReference type="eggNOG" id="KOG4547">
    <property type="taxonomic scope" value="Eukaryota"/>
</dbReference>
<dbReference type="AlphaFoldDB" id="M7ZAS6"/>
<feature type="compositionally biased region" description="Acidic residues" evidence="1">
    <location>
        <begin position="604"/>
        <end position="627"/>
    </location>
</feature>
<dbReference type="EMBL" id="KD111230">
    <property type="protein sequence ID" value="EMS60323.1"/>
    <property type="molecule type" value="Genomic_DNA"/>
</dbReference>
<dbReference type="PANTHER" id="PTHR45290">
    <property type="entry name" value="OS03G0300300 PROTEIN"/>
    <property type="match status" value="1"/>
</dbReference>
<proteinExistence type="predicted"/>
<evidence type="ECO:0000256" key="1">
    <source>
        <dbReference type="SAM" id="MobiDB-lite"/>
    </source>
</evidence>
<dbReference type="PANTHER" id="PTHR45290:SF3">
    <property type="entry name" value="OS01G0649000 PROTEIN"/>
    <property type="match status" value="1"/>
</dbReference>
<accession>M7ZAS6</accession>
<name>M7ZAS6_TRIUA</name>
<protein>
    <recommendedName>
        <fullName evidence="3">Reverse transcriptase domain-containing protein</fullName>
    </recommendedName>
</protein>
<feature type="compositionally biased region" description="Basic and acidic residues" evidence="1">
    <location>
        <begin position="266"/>
        <end position="275"/>
    </location>
</feature>
<feature type="compositionally biased region" description="Basic and acidic residues" evidence="1">
    <location>
        <begin position="630"/>
        <end position="642"/>
    </location>
</feature>
<organism evidence="2">
    <name type="scientific">Triticum urartu</name>
    <name type="common">Red wild einkorn</name>
    <name type="synonym">Crithodium urartu</name>
    <dbReference type="NCBI Taxonomy" id="4572"/>
    <lineage>
        <taxon>Eukaryota</taxon>
        <taxon>Viridiplantae</taxon>
        <taxon>Streptophyta</taxon>
        <taxon>Embryophyta</taxon>
        <taxon>Tracheophyta</taxon>
        <taxon>Spermatophyta</taxon>
        <taxon>Magnoliopsida</taxon>
        <taxon>Liliopsida</taxon>
        <taxon>Poales</taxon>
        <taxon>Poaceae</taxon>
        <taxon>BOP clade</taxon>
        <taxon>Pooideae</taxon>
        <taxon>Triticodae</taxon>
        <taxon>Triticeae</taxon>
        <taxon>Triticinae</taxon>
        <taxon>Triticum</taxon>
    </lineage>
</organism>
<feature type="region of interest" description="Disordered" evidence="1">
    <location>
        <begin position="263"/>
        <end position="297"/>
    </location>
</feature>
<sequence length="642" mass="71382">MTFADEARDDGGQRRFIVREPSHQSVQRECLLFADDVVLVDDSRTGINRKLELWRQTLESKGFRLSRTKAEYMRCGFSTTRHEVEAILDGQVPCTLQMRSLWLSQGPIQLMSVSDEAHTLVSYTDNNKEVKVWSCDHQNCTVVSTVSLAMHTQPKTVECKRSTSSKAGGIVLAVSKKGVAYVWDLQTLSQDEILPTKISVKKSLDKKGRVPIILAKLCDVKEDNTIKVHVVFGSLDCLQFKTVVLGENCEDINLVAESDALASEEQDAKVNNKMDDEQDRQENTNLTRQGRPNKRTASVLDSITDTVKEVNPEYNLDEPTMEQKLESLNLLNKSEFLEEQSASLAPPSADSVYILLKQALRADDHAELLKCMYNRDEKVLGRKQHSHAQKKRQRKAKETNADNGGSTKTKKPRDCSAHQDLPLDSKTPKRQHLSTPPRRTATMMMLPPRVSLGTRRGERKGSPDALPKGQVVPTGAIAPVLAMPTGVSPIPTRTSGAPEPATKPTTTVIVKSVSLLTPGDALKLLKFFVSSIQSSRHMSSIVSQESSLLLLNSLYQLIDARTLTFKSALQLSTTLDYRFSEISQIADEETDEEEAAAPIIYEDKDTEDEESDIDAMETDEESEELGDVTDALRHSDGSERVL</sequence>
<reference evidence="2" key="1">
    <citation type="journal article" date="2013" name="Nature">
        <title>Draft genome of the wheat A-genome progenitor Triticum urartu.</title>
        <authorList>
            <person name="Ling H.Q."/>
            <person name="Zhao S."/>
            <person name="Liu D."/>
            <person name="Wang J."/>
            <person name="Sun H."/>
            <person name="Zhang C."/>
            <person name="Fan H."/>
            <person name="Li D."/>
            <person name="Dong L."/>
            <person name="Tao Y."/>
            <person name="Gao C."/>
            <person name="Wu H."/>
            <person name="Li Y."/>
            <person name="Cui Y."/>
            <person name="Guo X."/>
            <person name="Zheng S."/>
            <person name="Wang B."/>
            <person name="Yu K."/>
            <person name="Liang Q."/>
            <person name="Yang W."/>
            <person name="Lou X."/>
            <person name="Chen J."/>
            <person name="Feng M."/>
            <person name="Jian J."/>
            <person name="Zhang X."/>
            <person name="Luo G."/>
            <person name="Jiang Y."/>
            <person name="Liu J."/>
            <person name="Wang Z."/>
            <person name="Sha Y."/>
            <person name="Zhang B."/>
            <person name="Wu H."/>
            <person name="Tang D."/>
            <person name="Shen Q."/>
            <person name="Xue P."/>
            <person name="Zou S."/>
            <person name="Wang X."/>
            <person name="Liu X."/>
            <person name="Wang F."/>
            <person name="Yang Y."/>
            <person name="An X."/>
            <person name="Dong Z."/>
            <person name="Zhang K."/>
            <person name="Zhang X."/>
            <person name="Luo M.C."/>
            <person name="Dvorak J."/>
            <person name="Tong Y."/>
            <person name="Wang J."/>
            <person name="Yang H."/>
            <person name="Li Z."/>
            <person name="Wang D."/>
            <person name="Zhang A."/>
            <person name="Wang J."/>
        </authorList>
    </citation>
    <scope>NUCLEOTIDE SEQUENCE</scope>
</reference>
<feature type="region of interest" description="Disordered" evidence="1">
    <location>
        <begin position="587"/>
        <end position="642"/>
    </location>
</feature>
<dbReference type="STRING" id="4572.M7ZAS6"/>
<evidence type="ECO:0008006" key="3">
    <source>
        <dbReference type="Google" id="ProtNLM"/>
    </source>
</evidence>
<feature type="compositionally biased region" description="Basic residues" evidence="1">
    <location>
        <begin position="381"/>
        <end position="395"/>
    </location>
</feature>
<evidence type="ECO:0000313" key="2">
    <source>
        <dbReference type="EMBL" id="EMS60323.1"/>
    </source>
</evidence>
<feature type="region of interest" description="Disordered" evidence="1">
    <location>
        <begin position="380"/>
        <end position="471"/>
    </location>
</feature>
<dbReference type="SUPFAM" id="SSF50978">
    <property type="entry name" value="WD40 repeat-like"/>
    <property type="match status" value="1"/>
</dbReference>
<feature type="compositionally biased region" description="Basic and acidic residues" evidence="1">
    <location>
        <begin position="412"/>
        <end position="427"/>
    </location>
</feature>
<dbReference type="InterPro" id="IPR036322">
    <property type="entry name" value="WD40_repeat_dom_sf"/>
</dbReference>
<feature type="compositionally biased region" description="Polar residues" evidence="1">
    <location>
        <begin position="283"/>
        <end position="297"/>
    </location>
</feature>
<gene>
    <name evidence="2" type="ORF">TRIUR3_26907</name>
</gene>